<evidence type="ECO:0000256" key="5">
    <source>
        <dbReference type="ARBA" id="ARBA00022498"/>
    </source>
</evidence>
<evidence type="ECO:0000256" key="1">
    <source>
        <dbReference type="ARBA" id="ARBA00005067"/>
    </source>
</evidence>
<evidence type="ECO:0000256" key="7">
    <source>
        <dbReference type="ARBA" id="ARBA00023027"/>
    </source>
</evidence>
<dbReference type="InterPro" id="IPR002912">
    <property type="entry name" value="ACT_dom"/>
</dbReference>
<dbReference type="Pfam" id="PF02153">
    <property type="entry name" value="PDH_N"/>
    <property type="match status" value="1"/>
</dbReference>
<keyword evidence="6" id="KW-0560">Oxidoreductase</keyword>
<dbReference type="SUPFAM" id="SSF51735">
    <property type="entry name" value="NAD(P)-binding Rossmann-fold domains"/>
    <property type="match status" value="1"/>
</dbReference>
<evidence type="ECO:0000313" key="13">
    <source>
        <dbReference type="EMBL" id="XAY05346.1"/>
    </source>
</evidence>
<gene>
    <name evidence="13" type="ORF">DSM112329_02195</name>
</gene>
<dbReference type="InterPro" id="IPR046826">
    <property type="entry name" value="PDH_N"/>
</dbReference>
<feature type="domain" description="ACT" evidence="12">
    <location>
        <begin position="304"/>
        <end position="370"/>
    </location>
</feature>
<dbReference type="Gene3D" id="3.40.50.720">
    <property type="entry name" value="NAD(P)-binding Rossmann-like Domain"/>
    <property type="match status" value="1"/>
</dbReference>
<feature type="transmembrane region" description="Helical" evidence="10">
    <location>
        <begin position="21"/>
        <end position="41"/>
    </location>
</feature>
<dbReference type="GO" id="GO:0004665">
    <property type="term" value="F:prephenate dehydrogenase (NADP+) activity"/>
    <property type="evidence" value="ECO:0007669"/>
    <property type="project" value="InterPro"/>
</dbReference>
<feature type="domain" description="Prephenate/arogenate dehydrogenase" evidence="11">
    <location>
        <begin position="23"/>
        <end position="310"/>
    </location>
</feature>
<dbReference type="Gene3D" id="1.10.3660.10">
    <property type="entry name" value="6-phosphogluconate dehydrogenase C-terminal like domain"/>
    <property type="match status" value="1"/>
</dbReference>
<keyword evidence="8" id="KW-0057">Aromatic amino acid biosynthesis</keyword>
<dbReference type="Gene3D" id="3.30.70.260">
    <property type="match status" value="1"/>
</dbReference>
<sequence length="370" mass="37584">MQATRDPRAGNGRDGDGAERISVHVAVLGVGLIGGSVALAARRQDGVRVTGWDASPDALERALAAGVIDDTVPDVASLAGQGVDVCVVAVPLGALAATVAAACAATAQEEAIVTDVGSTKLALVTGVPAATYIGGHPLAGAETSGVEHARGDLFDGATWYLTPSPESSGFLFERLRRFVASLGAVPVAIDAGAHDRLMAAVSHLPHVLANIMVQQAAAALGGETLPATGPSFRDATRVAGANPLLWGQIYSANAAALADQIDATIAALQDVRGRLHDLEAWQAEVSGLRRALLEVGLDGGPQQELRVSVPNVPGVVADLAVTLGHAGINISDMSLAPSQDRQSGVVGVWVAAADADRARHLITAKDLPVT</sequence>
<dbReference type="SUPFAM" id="SSF48179">
    <property type="entry name" value="6-phosphogluconate dehydrogenase C-terminal domain-like"/>
    <property type="match status" value="1"/>
</dbReference>
<evidence type="ECO:0000256" key="4">
    <source>
        <dbReference type="ARBA" id="ARBA00016891"/>
    </source>
</evidence>
<dbReference type="SUPFAM" id="SSF55021">
    <property type="entry name" value="ACT-like"/>
    <property type="match status" value="1"/>
</dbReference>
<keyword evidence="7" id="KW-0520">NAD</keyword>
<keyword evidence="10" id="KW-0472">Membrane</keyword>
<evidence type="ECO:0000259" key="11">
    <source>
        <dbReference type="PROSITE" id="PS51176"/>
    </source>
</evidence>
<dbReference type="GO" id="GO:0070403">
    <property type="term" value="F:NAD+ binding"/>
    <property type="evidence" value="ECO:0007669"/>
    <property type="project" value="InterPro"/>
</dbReference>
<dbReference type="PANTHER" id="PTHR21363">
    <property type="entry name" value="PREPHENATE DEHYDROGENASE"/>
    <property type="match status" value="1"/>
</dbReference>
<evidence type="ECO:0000256" key="9">
    <source>
        <dbReference type="ARBA" id="ARBA00049260"/>
    </source>
</evidence>
<comment type="catalytic activity">
    <reaction evidence="9">
        <text>prephenate + NAD(+) = 3-(4-hydroxyphenyl)pyruvate + CO2 + NADH</text>
        <dbReference type="Rhea" id="RHEA:13869"/>
        <dbReference type="ChEBI" id="CHEBI:16526"/>
        <dbReference type="ChEBI" id="CHEBI:29934"/>
        <dbReference type="ChEBI" id="CHEBI:36242"/>
        <dbReference type="ChEBI" id="CHEBI:57540"/>
        <dbReference type="ChEBI" id="CHEBI:57945"/>
        <dbReference type="EC" id="1.3.1.12"/>
    </reaction>
</comment>
<keyword evidence="8" id="KW-0028">Amino-acid biosynthesis</keyword>
<name>A0AAU7AUN4_9ACTN</name>
<dbReference type="InterPro" id="IPR050812">
    <property type="entry name" value="Preph/Arog_dehydrog"/>
</dbReference>
<evidence type="ECO:0000259" key="12">
    <source>
        <dbReference type="PROSITE" id="PS51671"/>
    </source>
</evidence>
<dbReference type="PROSITE" id="PS51176">
    <property type="entry name" value="PDH_ADH"/>
    <property type="match status" value="1"/>
</dbReference>
<dbReference type="GO" id="GO:0006571">
    <property type="term" value="P:tyrosine biosynthetic process"/>
    <property type="evidence" value="ECO:0007669"/>
    <property type="project" value="UniProtKB-KW"/>
</dbReference>
<keyword evidence="10" id="KW-1133">Transmembrane helix</keyword>
<dbReference type="PROSITE" id="PS51671">
    <property type="entry name" value="ACT"/>
    <property type="match status" value="1"/>
</dbReference>
<keyword evidence="5" id="KW-0827">Tyrosine biosynthesis</keyword>
<dbReference type="Pfam" id="PF01842">
    <property type="entry name" value="ACT"/>
    <property type="match status" value="1"/>
</dbReference>
<dbReference type="KEGG" id="parq:DSM112329_02195"/>
<dbReference type="InterPro" id="IPR036291">
    <property type="entry name" value="NAD(P)-bd_dom_sf"/>
</dbReference>
<dbReference type="AlphaFoldDB" id="A0AAU7AUN4"/>
<keyword evidence="10" id="KW-0812">Transmembrane</keyword>
<evidence type="ECO:0000256" key="8">
    <source>
        <dbReference type="ARBA" id="ARBA00023141"/>
    </source>
</evidence>
<proteinExistence type="inferred from homology"/>
<evidence type="ECO:0000256" key="6">
    <source>
        <dbReference type="ARBA" id="ARBA00023002"/>
    </source>
</evidence>
<comment type="similarity">
    <text evidence="2">Belongs to the prephenate/arogenate dehydrogenase family.</text>
</comment>
<dbReference type="InterPro" id="IPR045865">
    <property type="entry name" value="ACT-like_dom_sf"/>
</dbReference>
<evidence type="ECO:0000256" key="3">
    <source>
        <dbReference type="ARBA" id="ARBA00012068"/>
    </source>
</evidence>
<evidence type="ECO:0000256" key="2">
    <source>
        <dbReference type="ARBA" id="ARBA00007964"/>
    </source>
</evidence>
<accession>A0AAU7AUN4</accession>
<dbReference type="Pfam" id="PF20463">
    <property type="entry name" value="PDH_C"/>
    <property type="match status" value="1"/>
</dbReference>
<dbReference type="InterPro" id="IPR046825">
    <property type="entry name" value="PDH_C"/>
</dbReference>
<reference evidence="13" key="1">
    <citation type="submission" date="2022-12" db="EMBL/GenBank/DDBJ databases">
        <title>Paraconexibacter alkalitolerans sp. nov. and Baekduia alba sp. nov., isolated from soil and emended description of the genera Paraconexibacter (Chun et al., 2020) and Baekduia (An et al., 2020).</title>
        <authorList>
            <person name="Vieira S."/>
            <person name="Huber K.J."/>
            <person name="Geppert A."/>
            <person name="Wolf J."/>
            <person name="Neumann-Schaal M."/>
            <person name="Muesken M."/>
            <person name="Overmann J."/>
        </authorList>
    </citation>
    <scope>NUCLEOTIDE SEQUENCE</scope>
    <source>
        <strain evidence="13">AEG42_29</strain>
    </source>
</reference>
<dbReference type="InterPro" id="IPR003099">
    <property type="entry name" value="Prephen_DH"/>
</dbReference>
<dbReference type="GO" id="GO:0008977">
    <property type="term" value="F:prephenate dehydrogenase (NAD+) activity"/>
    <property type="evidence" value="ECO:0007669"/>
    <property type="project" value="UniProtKB-EC"/>
</dbReference>
<comment type="pathway">
    <text evidence="1">Amino-acid biosynthesis; L-tyrosine biosynthesis; (4-hydroxyphenyl)pyruvate from prephenate (NAD(+) route): step 1/1.</text>
</comment>
<protein>
    <recommendedName>
        <fullName evidence="4">Prephenate dehydrogenase</fullName>
        <ecNumber evidence="3">1.3.1.12</ecNumber>
    </recommendedName>
</protein>
<dbReference type="EC" id="1.3.1.12" evidence="3"/>
<evidence type="ECO:0000256" key="10">
    <source>
        <dbReference type="SAM" id="Phobius"/>
    </source>
</evidence>
<dbReference type="CDD" id="cd02116">
    <property type="entry name" value="ACT"/>
    <property type="match status" value="1"/>
</dbReference>
<dbReference type="EMBL" id="CP114014">
    <property type="protein sequence ID" value="XAY05346.1"/>
    <property type="molecule type" value="Genomic_DNA"/>
</dbReference>
<organism evidence="13">
    <name type="scientific">Paraconexibacter sp. AEG42_29</name>
    <dbReference type="NCBI Taxonomy" id="2997339"/>
    <lineage>
        <taxon>Bacteria</taxon>
        <taxon>Bacillati</taxon>
        <taxon>Actinomycetota</taxon>
        <taxon>Thermoleophilia</taxon>
        <taxon>Solirubrobacterales</taxon>
        <taxon>Paraconexibacteraceae</taxon>
        <taxon>Paraconexibacter</taxon>
    </lineage>
</organism>
<dbReference type="InterPro" id="IPR008927">
    <property type="entry name" value="6-PGluconate_DH-like_C_sf"/>
</dbReference>
<dbReference type="PANTHER" id="PTHR21363:SF0">
    <property type="entry name" value="PREPHENATE DEHYDROGENASE [NADP(+)]"/>
    <property type="match status" value="1"/>
</dbReference>